<dbReference type="Gene3D" id="2.180.10.10">
    <property type="entry name" value="RHS repeat-associated core"/>
    <property type="match status" value="1"/>
</dbReference>
<name>A0A5R8Z2V7_9PSED</name>
<organism evidence="1 2">
    <name type="scientific">Pseudomonas mosselii</name>
    <dbReference type="NCBI Taxonomy" id="78327"/>
    <lineage>
        <taxon>Bacteria</taxon>
        <taxon>Pseudomonadati</taxon>
        <taxon>Pseudomonadota</taxon>
        <taxon>Gammaproteobacteria</taxon>
        <taxon>Pseudomonadales</taxon>
        <taxon>Pseudomonadaceae</taxon>
        <taxon>Pseudomonas</taxon>
    </lineage>
</organism>
<dbReference type="AlphaFoldDB" id="A0A5R8Z2V7"/>
<dbReference type="NCBIfam" id="TIGR03696">
    <property type="entry name" value="Rhs_assc_core"/>
    <property type="match status" value="1"/>
</dbReference>
<dbReference type="SUPFAM" id="SSF56399">
    <property type="entry name" value="ADP-ribosylation"/>
    <property type="match status" value="1"/>
</dbReference>
<dbReference type="Proteomes" id="UP000309819">
    <property type="component" value="Unassembled WGS sequence"/>
</dbReference>
<reference evidence="1 2" key="1">
    <citation type="submission" date="2019-05" db="EMBL/GenBank/DDBJ databases">
        <title>Pseudomonas sp. SC006 isolated from lettuce that can produce HBGAs.</title>
        <authorList>
            <person name="Wang D."/>
            <person name="Liao N."/>
            <person name="Liu D."/>
            <person name="Zhang Z."/>
            <person name="Zou S."/>
        </authorList>
    </citation>
    <scope>NUCLEOTIDE SEQUENCE [LARGE SCALE GENOMIC DNA]</scope>
    <source>
        <strain evidence="1 2">SC006</strain>
    </source>
</reference>
<protein>
    <submittedName>
        <fullName evidence="1">RHS repeat-associated core domain-containing protein</fullName>
    </submittedName>
</protein>
<accession>A0A5R8Z2V7</accession>
<sequence>MEGAKMNEGAIRSRDRRAYGPYGYASFHGETQGLLGFNGIHADAFTGNYALGNGYRVYNVRLMRFQGPDRLSPFGRGGLNAYAYCMGDPVNQVDPSGQFSFKRTWQKLTGGPKRVESLGALTNTKAGRVKEEVATTERNLDRQQAKLYVVKDAGTLDGILSTSFPMTHKWLITGKGELIVGSFQHANVYSTHASFSAIAAQEHGTSPVVVAAGEFLMKRGKIVMTNYSGHYKTPYDRLWSVKMHIEQLAPNVKIVRQSYLADQP</sequence>
<keyword evidence="2" id="KW-1185">Reference proteome</keyword>
<dbReference type="OrthoDB" id="7032904at2"/>
<proteinExistence type="predicted"/>
<dbReference type="EMBL" id="VAUO01000005">
    <property type="protein sequence ID" value="TLP60063.1"/>
    <property type="molecule type" value="Genomic_DNA"/>
</dbReference>
<evidence type="ECO:0000313" key="2">
    <source>
        <dbReference type="Proteomes" id="UP000309819"/>
    </source>
</evidence>
<dbReference type="InterPro" id="IPR022385">
    <property type="entry name" value="Rhs_assc_core"/>
</dbReference>
<comment type="caution">
    <text evidence="1">The sequence shown here is derived from an EMBL/GenBank/DDBJ whole genome shotgun (WGS) entry which is preliminary data.</text>
</comment>
<gene>
    <name evidence="1" type="ORF">FEM01_12715</name>
</gene>
<evidence type="ECO:0000313" key="1">
    <source>
        <dbReference type="EMBL" id="TLP60063.1"/>
    </source>
</evidence>